<feature type="transmembrane region" description="Helical" evidence="1">
    <location>
        <begin position="270"/>
        <end position="292"/>
    </location>
</feature>
<protein>
    <submittedName>
        <fullName evidence="2">Uncharacterized protein</fullName>
    </submittedName>
</protein>
<feature type="transmembrane region" description="Helical" evidence="1">
    <location>
        <begin position="234"/>
        <end position="258"/>
    </location>
</feature>
<dbReference type="AlphaFoldDB" id="A0A4R8UUI0"/>
<evidence type="ECO:0000313" key="2">
    <source>
        <dbReference type="EMBL" id="TFB71529.1"/>
    </source>
</evidence>
<dbReference type="OrthoDB" id="9933156at2"/>
<reference evidence="2 3" key="1">
    <citation type="submission" date="2019-03" db="EMBL/GenBank/DDBJ databases">
        <title>Genomics of glacier-inhabiting Cryobacterium strains.</title>
        <authorList>
            <person name="Liu Q."/>
            <person name="Xin Y.-H."/>
        </authorList>
    </citation>
    <scope>NUCLEOTIDE SEQUENCE [LARGE SCALE GENOMIC DNA]</scope>
    <source>
        <strain evidence="2 3">HLT2-23</strain>
    </source>
</reference>
<feature type="transmembrane region" description="Helical" evidence="1">
    <location>
        <begin position="133"/>
        <end position="158"/>
    </location>
</feature>
<feature type="transmembrane region" description="Helical" evidence="1">
    <location>
        <begin position="298"/>
        <end position="316"/>
    </location>
</feature>
<feature type="transmembrane region" description="Helical" evidence="1">
    <location>
        <begin position="21"/>
        <end position="48"/>
    </location>
</feature>
<dbReference type="EMBL" id="SOEY01000026">
    <property type="protein sequence ID" value="TFB71529.1"/>
    <property type="molecule type" value="Genomic_DNA"/>
</dbReference>
<sequence>MPKKYAAPAKRFLVEPLSYQQAARFAIAPAAVLMVMGLVAPMFFKFAIDEQNAWATLVQGGETLSRHVGWILPLIVAALLGFIAVSLAGNGNLDAVEADKMRRSLGAIGLLLATAGVLVSIYVGVYAAQSADWALFIVLIPTLALTSFLALFMGRYVALSDHEQLKDLDHWMLIRKQRMNTLRARSLRSSRLLRYLRFLQPLQSWLVPILTNSVAIALAASISSVILIPGPTWSVFLTILIVGFIVCFPSLLFAWLVLTNTHLDASKTRYMTWAPPLLLYALWSAVFAFIMSSELDKWGAWGSIVIGAGCVLVLLFPRERQNQWFLNITVNGLAASSAYKRFAAREAKDIALRHVILLRVEEAEPKPRRGLKQLLARIRERRSAIRSEP</sequence>
<keyword evidence="1" id="KW-1133">Transmembrane helix</keyword>
<feature type="transmembrane region" description="Helical" evidence="1">
    <location>
        <begin position="205"/>
        <end position="228"/>
    </location>
</feature>
<comment type="caution">
    <text evidence="2">The sequence shown here is derived from an EMBL/GenBank/DDBJ whole genome shotgun (WGS) entry which is preliminary data.</text>
</comment>
<feature type="transmembrane region" description="Helical" evidence="1">
    <location>
        <begin position="105"/>
        <end position="127"/>
    </location>
</feature>
<organism evidence="2 3">
    <name type="scientific">Cryobacterium glaciale</name>
    <dbReference type="NCBI Taxonomy" id="1259145"/>
    <lineage>
        <taxon>Bacteria</taxon>
        <taxon>Bacillati</taxon>
        <taxon>Actinomycetota</taxon>
        <taxon>Actinomycetes</taxon>
        <taxon>Micrococcales</taxon>
        <taxon>Microbacteriaceae</taxon>
        <taxon>Cryobacterium</taxon>
    </lineage>
</organism>
<proteinExistence type="predicted"/>
<keyword evidence="1" id="KW-0812">Transmembrane</keyword>
<accession>A0A4R8UUI0</accession>
<gene>
    <name evidence="2" type="ORF">E3O06_11835</name>
</gene>
<evidence type="ECO:0000313" key="3">
    <source>
        <dbReference type="Proteomes" id="UP000298173"/>
    </source>
</evidence>
<dbReference type="Proteomes" id="UP000298173">
    <property type="component" value="Unassembled WGS sequence"/>
</dbReference>
<keyword evidence="1" id="KW-0472">Membrane</keyword>
<keyword evidence="3" id="KW-1185">Reference proteome</keyword>
<feature type="transmembrane region" description="Helical" evidence="1">
    <location>
        <begin position="68"/>
        <end position="93"/>
    </location>
</feature>
<evidence type="ECO:0000256" key="1">
    <source>
        <dbReference type="SAM" id="Phobius"/>
    </source>
</evidence>
<dbReference type="RefSeq" id="WP_134503596.1">
    <property type="nucleotide sequence ID" value="NZ_SOEY01000026.1"/>
</dbReference>
<name>A0A4R8UUI0_9MICO</name>